<keyword evidence="8 11" id="KW-0030">Aminoacyl-tRNA synthetase</keyword>
<dbReference type="GO" id="GO:0005829">
    <property type="term" value="C:cytosol"/>
    <property type="evidence" value="ECO:0007669"/>
    <property type="project" value="TreeGrafter"/>
</dbReference>
<evidence type="ECO:0000256" key="8">
    <source>
        <dbReference type="ARBA" id="ARBA00023146"/>
    </source>
</evidence>
<protein>
    <recommendedName>
        <fullName evidence="2">lysine--tRNA ligase</fullName>
        <ecNumber evidence="2">6.1.1.6</ecNumber>
    </recommendedName>
</protein>
<organism evidence="11">
    <name type="scientific">hydrothermal vent metagenome</name>
    <dbReference type="NCBI Taxonomy" id="652676"/>
    <lineage>
        <taxon>unclassified sequences</taxon>
        <taxon>metagenomes</taxon>
        <taxon>ecological metagenomes</taxon>
    </lineage>
</organism>
<evidence type="ECO:0000256" key="4">
    <source>
        <dbReference type="ARBA" id="ARBA00022723"/>
    </source>
</evidence>
<evidence type="ECO:0000256" key="1">
    <source>
        <dbReference type="ARBA" id="ARBA00008226"/>
    </source>
</evidence>
<sequence length="143" mass="16237">MSWEPTPLEERRLEKIEQLREAAIEPYPLRVERSHTTSEAIVAFEASEAEEDSEVTATVCGRLMSTRDMGKTVFAHVEDGYGRIQLFVRRDAIDEESHRIFRKLLDLGDFVQASGVLFRTRTGEVSLSVSEWKLLSKAVSPLP</sequence>
<reference evidence="11" key="1">
    <citation type="submission" date="2018-06" db="EMBL/GenBank/DDBJ databases">
        <authorList>
            <person name="Zhirakovskaya E."/>
        </authorList>
    </citation>
    <scope>NUCLEOTIDE SEQUENCE</scope>
</reference>
<evidence type="ECO:0000256" key="9">
    <source>
        <dbReference type="ARBA" id="ARBA00048573"/>
    </source>
</evidence>
<dbReference type="EMBL" id="UOEU01000310">
    <property type="protein sequence ID" value="VAW31989.1"/>
    <property type="molecule type" value="Genomic_DNA"/>
</dbReference>
<keyword evidence="7" id="KW-0648">Protein biosynthesis</keyword>
<dbReference type="GO" id="GO:0006430">
    <property type="term" value="P:lysyl-tRNA aminoacylation"/>
    <property type="evidence" value="ECO:0007669"/>
    <property type="project" value="TreeGrafter"/>
</dbReference>
<keyword evidence="5" id="KW-0547">Nucleotide-binding</keyword>
<feature type="domain" description="OB" evidence="10">
    <location>
        <begin position="58"/>
        <end position="135"/>
    </location>
</feature>
<feature type="non-terminal residue" evidence="11">
    <location>
        <position position="143"/>
    </location>
</feature>
<dbReference type="SUPFAM" id="SSF50249">
    <property type="entry name" value="Nucleic acid-binding proteins"/>
    <property type="match status" value="1"/>
</dbReference>
<dbReference type="GO" id="GO:0046872">
    <property type="term" value="F:metal ion binding"/>
    <property type="evidence" value="ECO:0007669"/>
    <property type="project" value="UniProtKB-KW"/>
</dbReference>
<dbReference type="InterPro" id="IPR004365">
    <property type="entry name" value="NA-bd_OB_tRNA"/>
</dbReference>
<dbReference type="EC" id="6.1.1.6" evidence="2"/>
<evidence type="ECO:0000256" key="3">
    <source>
        <dbReference type="ARBA" id="ARBA00022598"/>
    </source>
</evidence>
<name>A0A3B0V540_9ZZZZ</name>
<evidence type="ECO:0000256" key="5">
    <source>
        <dbReference type="ARBA" id="ARBA00022741"/>
    </source>
</evidence>
<keyword evidence="4" id="KW-0479">Metal-binding</keyword>
<dbReference type="GO" id="GO:0000049">
    <property type="term" value="F:tRNA binding"/>
    <property type="evidence" value="ECO:0007669"/>
    <property type="project" value="TreeGrafter"/>
</dbReference>
<evidence type="ECO:0000256" key="6">
    <source>
        <dbReference type="ARBA" id="ARBA00022840"/>
    </source>
</evidence>
<comment type="similarity">
    <text evidence="1">Belongs to the class-II aminoacyl-tRNA synthetase family.</text>
</comment>
<dbReference type="PANTHER" id="PTHR42918:SF15">
    <property type="entry name" value="LYSINE--TRNA LIGASE, CHLOROPLASTIC_MITOCHONDRIAL"/>
    <property type="match status" value="1"/>
</dbReference>
<evidence type="ECO:0000256" key="2">
    <source>
        <dbReference type="ARBA" id="ARBA00013166"/>
    </source>
</evidence>
<proteinExistence type="inferred from homology"/>
<dbReference type="CDD" id="cd04322">
    <property type="entry name" value="LysRS_N"/>
    <property type="match status" value="1"/>
</dbReference>
<keyword evidence="6" id="KW-0067">ATP-binding</keyword>
<comment type="catalytic activity">
    <reaction evidence="9">
        <text>tRNA(Lys) + L-lysine + ATP = L-lysyl-tRNA(Lys) + AMP + diphosphate</text>
        <dbReference type="Rhea" id="RHEA:20792"/>
        <dbReference type="Rhea" id="RHEA-COMP:9696"/>
        <dbReference type="Rhea" id="RHEA-COMP:9697"/>
        <dbReference type="ChEBI" id="CHEBI:30616"/>
        <dbReference type="ChEBI" id="CHEBI:32551"/>
        <dbReference type="ChEBI" id="CHEBI:33019"/>
        <dbReference type="ChEBI" id="CHEBI:78442"/>
        <dbReference type="ChEBI" id="CHEBI:78529"/>
        <dbReference type="ChEBI" id="CHEBI:456215"/>
        <dbReference type="EC" id="6.1.1.6"/>
    </reaction>
</comment>
<evidence type="ECO:0000256" key="7">
    <source>
        <dbReference type="ARBA" id="ARBA00022917"/>
    </source>
</evidence>
<dbReference type="GO" id="GO:0004824">
    <property type="term" value="F:lysine-tRNA ligase activity"/>
    <property type="evidence" value="ECO:0007669"/>
    <property type="project" value="UniProtKB-EC"/>
</dbReference>
<gene>
    <name evidence="11" type="ORF">MNBD_CHLOROFLEXI01-2764</name>
</gene>
<evidence type="ECO:0000259" key="10">
    <source>
        <dbReference type="Pfam" id="PF01336"/>
    </source>
</evidence>
<dbReference type="GO" id="GO:0005524">
    <property type="term" value="F:ATP binding"/>
    <property type="evidence" value="ECO:0007669"/>
    <property type="project" value="UniProtKB-KW"/>
</dbReference>
<accession>A0A3B0V540</accession>
<dbReference type="Gene3D" id="2.40.50.140">
    <property type="entry name" value="Nucleic acid-binding proteins"/>
    <property type="match status" value="1"/>
</dbReference>
<dbReference type="Pfam" id="PF01336">
    <property type="entry name" value="tRNA_anti-codon"/>
    <property type="match status" value="1"/>
</dbReference>
<dbReference type="InterPro" id="IPR012340">
    <property type="entry name" value="NA-bd_OB-fold"/>
</dbReference>
<dbReference type="FunFam" id="2.40.50.140:FF:000024">
    <property type="entry name" value="Lysine--tRNA ligase"/>
    <property type="match status" value="1"/>
</dbReference>
<keyword evidence="3 11" id="KW-0436">Ligase</keyword>
<dbReference type="PANTHER" id="PTHR42918">
    <property type="entry name" value="LYSYL-TRNA SYNTHETASE"/>
    <property type="match status" value="1"/>
</dbReference>
<dbReference type="AlphaFoldDB" id="A0A3B0V540"/>
<dbReference type="InterPro" id="IPR044136">
    <property type="entry name" value="Lys-tRNA-ligase_II_N"/>
</dbReference>
<evidence type="ECO:0000313" key="11">
    <source>
        <dbReference type="EMBL" id="VAW31989.1"/>
    </source>
</evidence>